<keyword evidence="4" id="KW-1185">Reference proteome</keyword>
<name>A0ABP7B9E3_9MICO</name>
<reference evidence="4" key="1">
    <citation type="journal article" date="2019" name="Int. J. Syst. Evol. Microbiol.">
        <title>The Global Catalogue of Microorganisms (GCM) 10K type strain sequencing project: providing services to taxonomists for standard genome sequencing and annotation.</title>
        <authorList>
            <consortium name="The Broad Institute Genomics Platform"/>
            <consortium name="The Broad Institute Genome Sequencing Center for Infectious Disease"/>
            <person name="Wu L."/>
            <person name="Ma J."/>
        </authorList>
    </citation>
    <scope>NUCLEOTIDE SEQUENCE [LARGE SCALE GENOMIC DNA]</scope>
    <source>
        <strain evidence="4">JCM 16546</strain>
    </source>
</reference>
<sequence>MSPRVAPAGARGAEPGLSPAPERGYPRSMRALWRDHVVAESPDDRIVVIEGNRYFPPDTLERSFFHASPTPYTCPWKGECQYWTLRESQGETAGEAVDAAWSYPTPFHTAIERVGADFSGYVAFGGGVTILP</sequence>
<evidence type="ECO:0000313" key="3">
    <source>
        <dbReference type="EMBL" id="GAA3652094.1"/>
    </source>
</evidence>
<gene>
    <name evidence="3" type="ORF">GCM10022202_09780</name>
</gene>
<dbReference type="InterPro" id="IPR007361">
    <property type="entry name" value="DUF427"/>
</dbReference>
<dbReference type="Gene3D" id="2.170.150.40">
    <property type="entry name" value="Domain of unknown function (DUF427)"/>
    <property type="match status" value="1"/>
</dbReference>
<accession>A0ABP7B9E3</accession>
<dbReference type="Pfam" id="PF04248">
    <property type="entry name" value="NTP_transf_9"/>
    <property type="match status" value="1"/>
</dbReference>
<dbReference type="EMBL" id="BAAAYV010000005">
    <property type="protein sequence ID" value="GAA3652094.1"/>
    <property type="molecule type" value="Genomic_DNA"/>
</dbReference>
<evidence type="ECO:0000313" key="4">
    <source>
        <dbReference type="Proteomes" id="UP001410795"/>
    </source>
</evidence>
<organism evidence="3 4">
    <name type="scientific">Microbacterium marinilacus</name>
    <dbReference type="NCBI Taxonomy" id="415209"/>
    <lineage>
        <taxon>Bacteria</taxon>
        <taxon>Bacillati</taxon>
        <taxon>Actinomycetota</taxon>
        <taxon>Actinomycetes</taxon>
        <taxon>Micrococcales</taxon>
        <taxon>Microbacteriaceae</taxon>
        <taxon>Microbacterium</taxon>
    </lineage>
</organism>
<evidence type="ECO:0000259" key="2">
    <source>
        <dbReference type="Pfam" id="PF04248"/>
    </source>
</evidence>
<dbReference type="PANTHER" id="PTHR34310:SF5">
    <property type="entry name" value="DUF427 DOMAIN PROTEIN (AFU_ORTHOLOGUE AFUA_3G02220)"/>
    <property type="match status" value="1"/>
</dbReference>
<feature type="domain" description="DUF427" evidence="2">
    <location>
        <begin position="29"/>
        <end position="124"/>
    </location>
</feature>
<protein>
    <submittedName>
        <fullName evidence="3">DUF427 domain-containing protein</fullName>
    </submittedName>
</protein>
<comment type="caution">
    <text evidence="3">The sequence shown here is derived from an EMBL/GenBank/DDBJ whole genome shotgun (WGS) entry which is preliminary data.</text>
</comment>
<dbReference type="InterPro" id="IPR038694">
    <property type="entry name" value="DUF427_sf"/>
</dbReference>
<proteinExistence type="predicted"/>
<dbReference type="PANTHER" id="PTHR34310">
    <property type="entry name" value="DUF427 DOMAIN PROTEIN (AFU_ORTHOLOGUE AFUA_3G02220)"/>
    <property type="match status" value="1"/>
</dbReference>
<dbReference type="Proteomes" id="UP001410795">
    <property type="component" value="Unassembled WGS sequence"/>
</dbReference>
<evidence type="ECO:0000256" key="1">
    <source>
        <dbReference type="SAM" id="MobiDB-lite"/>
    </source>
</evidence>
<feature type="region of interest" description="Disordered" evidence="1">
    <location>
        <begin position="1"/>
        <end position="24"/>
    </location>
</feature>